<comment type="caution">
    <text evidence="2">The sequence shown here is derived from an EMBL/GenBank/DDBJ whole genome shotgun (WGS) entry which is preliminary data.</text>
</comment>
<reference evidence="2 3" key="1">
    <citation type="submission" date="2021-04" db="EMBL/GenBank/DDBJ databases">
        <title>Draft genome sequence of Paenibacillus cisolokensis, LC2-13A.</title>
        <authorList>
            <person name="Uke A."/>
            <person name="Chhe C."/>
            <person name="Baramee S."/>
            <person name="Kosugi A."/>
        </authorList>
    </citation>
    <scope>NUCLEOTIDE SEQUENCE [LARGE SCALE GENOMIC DNA]</scope>
    <source>
        <strain evidence="2 3">LC2-13A</strain>
    </source>
</reference>
<name>A0ABQ4N9W5_9BACL</name>
<dbReference type="InterPro" id="IPR050490">
    <property type="entry name" value="Bact_solute-bd_prot1"/>
</dbReference>
<dbReference type="RefSeq" id="WP_213529502.1">
    <property type="nucleotide sequence ID" value="NZ_BOVJ01000116.1"/>
</dbReference>
<dbReference type="Pfam" id="PF01547">
    <property type="entry name" value="SBP_bac_1"/>
    <property type="match status" value="1"/>
</dbReference>
<proteinExistence type="predicted"/>
<dbReference type="InterPro" id="IPR006059">
    <property type="entry name" value="SBP"/>
</dbReference>
<dbReference type="EMBL" id="BOVJ01000116">
    <property type="protein sequence ID" value="GIQ65024.1"/>
    <property type="molecule type" value="Genomic_DNA"/>
</dbReference>
<dbReference type="SUPFAM" id="SSF53850">
    <property type="entry name" value="Periplasmic binding protein-like II"/>
    <property type="match status" value="1"/>
</dbReference>
<evidence type="ECO:0000256" key="1">
    <source>
        <dbReference type="SAM" id="SignalP"/>
    </source>
</evidence>
<evidence type="ECO:0000313" key="3">
    <source>
        <dbReference type="Proteomes" id="UP000680304"/>
    </source>
</evidence>
<keyword evidence="2" id="KW-0449">Lipoprotein</keyword>
<accession>A0ABQ4N9W5</accession>
<keyword evidence="3" id="KW-1185">Reference proteome</keyword>
<feature type="signal peptide" evidence="1">
    <location>
        <begin position="1"/>
        <end position="23"/>
    </location>
</feature>
<gene>
    <name evidence="2" type="primary">lipO_2</name>
    <name evidence="2" type="ORF">PACILC2_35920</name>
</gene>
<dbReference type="PANTHER" id="PTHR43649">
    <property type="entry name" value="ARABINOSE-BINDING PROTEIN-RELATED"/>
    <property type="match status" value="1"/>
</dbReference>
<sequence length="509" mass="56810">MKRSSITAVVAAMSIWLITGCLNGGVQVNNGDGPAESAAKPVTIVINSLGMTFPPGMDENDNPYLHYIETHTGLDIGVVLPPQQVYEEKLDVLMSSGSVPDLIHTFDPVWLDGYAKRKALLPLESLIDRFGPALKELIPEEAWEQVSYNGHIYAVPSLNEVPGTEIVYARKDWLDRLGMKPPVTLDEYYEVIRAFTLDDPDGNGADDTLGLIMTENLGRSGPFFGAFGTQLDRWLERDGRLVYGSVLPETKEALAFFARLYGEGLLDPEFPLNRLKNLHDKIENGVVGLYSATWYDTRGPIAASKAKDPSAEWIALPYPTGKDGRNGTYAQEMIRGYNVVPAGAANPEGVIRMLNFIAGEGHRTLKLGFENEIWSLQDGRIVTNFAEHDKHLYRGMYQALVDVKDPVLFKQRLDSLGDFDLYDNLRRIEAHAIPNAFTGAPTEAMSKYRAKLNELKMEELFTKIVMGIEPLDAFDRFAEQWREAGGDEMTREVNEWYARKNKESEGAIP</sequence>
<evidence type="ECO:0000313" key="2">
    <source>
        <dbReference type="EMBL" id="GIQ65024.1"/>
    </source>
</evidence>
<dbReference type="CDD" id="cd13580">
    <property type="entry name" value="PBP2_AlgQ_like_1"/>
    <property type="match status" value="1"/>
</dbReference>
<dbReference type="Proteomes" id="UP000680304">
    <property type="component" value="Unassembled WGS sequence"/>
</dbReference>
<feature type="chain" id="PRO_5046889137" evidence="1">
    <location>
        <begin position="24"/>
        <end position="509"/>
    </location>
</feature>
<protein>
    <submittedName>
        <fullName evidence="2">Lipoprotein LipO</fullName>
    </submittedName>
</protein>
<dbReference type="Gene3D" id="3.40.190.10">
    <property type="entry name" value="Periplasmic binding protein-like II"/>
    <property type="match status" value="2"/>
</dbReference>
<organism evidence="2 3">
    <name type="scientific">Paenibacillus cisolokensis</name>
    <dbReference type="NCBI Taxonomy" id="1658519"/>
    <lineage>
        <taxon>Bacteria</taxon>
        <taxon>Bacillati</taxon>
        <taxon>Bacillota</taxon>
        <taxon>Bacilli</taxon>
        <taxon>Bacillales</taxon>
        <taxon>Paenibacillaceae</taxon>
        <taxon>Paenibacillus</taxon>
    </lineage>
</organism>
<dbReference type="PROSITE" id="PS51257">
    <property type="entry name" value="PROKAR_LIPOPROTEIN"/>
    <property type="match status" value="1"/>
</dbReference>
<keyword evidence="1" id="KW-0732">Signal</keyword>
<dbReference type="PANTHER" id="PTHR43649:SF12">
    <property type="entry name" value="DIACETYLCHITOBIOSE BINDING PROTEIN DASA"/>
    <property type="match status" value="1"/>
</dbReference>